<feature type="non-terminal residue" evidence="1">
    <location>
        <position position="1"/>
    </location>
</feature>
<gene>
    <name evidence="1" type="ORF">SPIL2461_LOCUS8042</name>
</gene>
<evidence type="ECO:0000313" key="1">
    <source>
        <dbReference type="EMBL" id="CAE7341355.1"/>
    </source>
</evidence>
<accession>A0A812PBQ2</accession>
<sequence length="480" mass="51132">MLLAPAEADVQRSGRFGGAHLIDAVVEDGRIIHYQTVRSSEPSCVQSTATGGANEIRVTMFLSFFWATRCQQDVLSTFRTATAVDLIEANQPWANAEVAMVTQVVAWYVVCNGIKFTGCPRANLIDMEEAAVKSMFVAEMESVLSRMTSFCAPGGRAGRRGCAIATNSWSDPGPTLMAMFQGYNNEITKAMLSKQSATFRSVDIFALGASMPGETYLGHGSQILHIWTWQALLGGFCTSASATPGSQIEFEGALCWREDASLDLCTSYTRTVLWQCMNSQLCVHRLKPSSTTMATTMATTLATTTGTQDMVFSPVDGGIDRACRGATPGDNSADHYTVVSGVTSVAACQLECTRTEACIGIEHSGSRCEVWTRAGGIQASIELAGFTCLSYGGLSSTTATTTSTRNLAPLFEPVDGGEGRACRGGSMSDNAPSNYLVMSGVQDIGGCRRECVQAASCVGIEYSPGRCEVWIRPDGINATV</sequence>
<reference evidence="1" key="1">
    <citation type="submission" date="2021-02" db="EMBL/GenBank/DDBJ databases">
        <authorList>
            <person name="Dougan E. K."/>
            <person name="Rhodes N."/>
            <person name="Thang M."/>
            <person name="Chan C."/>
        </authorList>
    </citation>
    <scope>NUCLEOTIDE SEQUENCE</scope>
</reference>
<dbReference type="Proteomes" id="UP000649617">
    <property type="component" value="Unassembled WGS sequence"/>
</dbReference>
<keyword evidence="2" id="KW-1185">Reference proteome</keyword>
<comment type="caution">
    <text evidence="1">The sequence shown here is derived from an EMBL/GenBank/DDBJ whole genome shotgun (WGS) entry which is preliminary data.</text>
</comment>
<proteinExistence type="predicted"/>
<evidence type="ECO:0000313" key="2">
    <source>
        <dbReference type="Proteomes" id="UP000649617"/>
    </source>
</evidence>
<protein>
    <recommendedName>
        <fullName evidence="3">Apple domain-containing protein</fullName>
    </recommendedName>
</protein>
<name>A0A812PBQ2_SYMPI</name>
<dbReference type="OrthoDB" id="439868at2759"/>
<organism evidence="1 2">
    <name type="scientific">Symbiodinium pilosum</name>
    <name type="common">Dinoflagellate</name>
    <dbReference type="NCBI Taxonomy" id="2952"/>
    <lineage>
        <taxon>Eukaryota</taxon>
        <taxon>Sar</taxon>
        <taxon>Alveolata</taxon>
        <taxon>Dinophyceae</taxon>
        <taxon>Suessiales</taxon>
        <taxon>Symbiodiniaceae</taxon>
        <taxon>Symbiodinium</taxon>
    </lineage>
</organism>
<dbReference type="AlphaFoldDB" id="A0A812PBQ2"/>
<dbReference type="EMBL" id="CAJNIZ010013002">
    <property type="protein sequence ID" value="CAE7341355.1"/>
    <property type="molecule type" value="Genomic_DNA"/>
</dbReference>
<evidence type="ECO:0008006" key="3">
    <source>
        <dbReference type="Google" id="ProtNLM"/>
    </source>
</evidence>